<evidence type="ECO:0000256" key="6">
    <source>
        <dbReference type="SAM" id="Coils"/>
    </source>
</evidence>
<feature type="coiled-coil region" evidence="6">
    <location>
        <begin position="237"/>
        <end position="264"/>
    </location>
</feature>
<dbReference type="GO" id="GO:0015288">
    <property type="term" value="F:porin activity"/>
    <property type="evidence" value="ECO:0007669"/>
    <property type="project" value="TreeGrafter"/>
</dbReference>
<dbReference type="OrthoDB" id="9764652at2"/>
<sequence>MPKTVSRIKPLTLIIVATLTGCTVAPQDFSQADISRINEADRSAAFADMEPHGDIITLDEAIARALKYNLDQRVRLMEQSLASKQLEAGNYDMLPKLLANAGYSSRDDYSARYSALLDNPSEFQESNSSELDVSSEKSHTTADLTLSWNLLDFGASYYTAKQNGDKLLIANERRRKAMHTLIQNVRTAYWRAVAAEKLNERVRHTIGTAEQALQDSYRLSKERVSTPDESLRFQRNLLESLRLLESVEREMASARIELSSLIGLLPGTRFKLQEPEVEVQPLEVDMAVLEAQALVQNADLREQFYNVRIAAQDTRKALLSLLPGISFEYGLNYDDDRFLLDEQWRTAGMRVSANLFNLISAPSRMRAAEKNEALAEARRMALQMSVLTQVHLARHQYNDSLRQFTRADQLYQVDAQLEAITSSKAQSNLIGEQTLIAANVTSILSELRRYQSMAKVQESIGRLQSSLGMEPELNASVDGLSLAELRTRVQGWLDTGLKPIGPVRVVRPGKE</sequence>
<keyword evidence="4" id="KW-0472">Membrane</keyword>
<dbReference type="Proteomes" id="UP000243073">
    <property type="component" value="Unassembled WGS sequence"/>
</dbReference>
<dbReference type="Gene3D" id="1.20.1600.10">
    <property type="entry name" value="Outer membrane efflux proteins (OEP)"/>
    <property type="match status" value="1"/>
</dbReference>
<dbReference type="STRING" id="1414654.BFR47_05395"/>
<protein>
    <recommendedName>
        <fullName evidence="9">Transporter</fullName>
    </recommendedName>
</protein>
<dbReference type="EMBL" id="MDKE01000066">
    <property type="protein sequence ID" value="OIN04739.1"/>
    <property type="molecule type" value="Genomic_DNA"/>
</dbReference>
<keyword evidence="8" id="KW-1185">Reference proteome</keyword>
<dbReference type="GO" id="GO:0015562">
    <property type="term" value="F:efflux transmembrane transporter activity"/>
    <property type="evidence" value="ECO:0007669"/>
    <property type="project" value="InterPro"/>
</dbReference>
<dbReference type="GO" id="GO:1990281">
    <property type="term" value="C:efflux pump complex"/>
    <property type="evidence" value="ECO:0007669"/>
    <property type="project" value="TreeGrafter"/>
</dbReference>
<dbReference type="PANTHER" id="PTHR30026">
    <property type="entry name" value="OUTER MEMBRANE PROTEIN TOLC"/>
    <property type="match status" value="1"/>
</dbReference>
<dbReference type="SUPFAM" id="SSF56954">
    <property type="entry name" value="Outer membrane efflux proteins (OEP)"/>
    <property type="match status" value="1"/>
</dbReference>
<evidence type="ECO:0000256" key="2">
    <source>
        <dbReference type="ARBA" id="ARBA00022452"/>
    </source>
</evidence>
<dbReference type="GO" id="GO:0009279">
    <property type="term" value="C:cell outer membrane"/>
    <property type="evidence" value="ECO:0007669"/>
    <property type="project" value="UniProtKB-SubCell"/>
</dbReference>
<keyword evidence="2" id="KW-1134">Transmembrane beta strand</keyword>
<proteinExistence type="predicted"/>
<comment type="subcellular location">
    <subcellularLocation>
        <location evidence="1">Cell outer membrane</location>
    </subcellularLocation>
</comment>
<dbReference type="RefSeq" id="WP_071473834.1">
    <property type="nucleotide sequence ID" value="NZ_MDKE01000066.1"/>
</dbReference>
<dbReference type="PANTHER" id="PTHR30026:SF21">
    <property type="entry name" value="SLR1270 PROTEIN"/>
    <property type="match status" value="1"/>
</dbReference>
<evidence type="ECO:0000256" key="1">
    <source>
        <dbReference type="ARBA" id="ARBA00004442"/>
    </source>
</evidence>
<keyword evidence="6" id="KW-0175">Coiled coil</keyword>
<evidence type="ECO:0000256" key="5">
    <source>
        <dbReference type="ARBA" id="ARBA00023237"/>
    </source>
</evidence>
<reference evidence="7 8" key="1">
    <citation type="submission" date="2016-07" db="EMBL/GenBank/DDBJ databases">
        <title>Draft Genome Sequence of Oceanisphaera psychrotolerans, isolated from coastal sediment samples.</title>
        <authorList>
            <person name="Zhuo S."/>
            <person name="Ruan Z."/>
        </authorList>
    </citation>
    <scope>NUCLEOTIDE SEQUENCE [LARGE SCALE GENOMIC DNA]</scope>
    <source>
        <strain evidence="7 8">LAM-WHM-ZC</strain>
    </source>
</reference>
<keyword evidence="5" id="KW-0998">Cell outer membrane</keyword>
<gene>
    <name evidence="7" type="ORF">BFR47_05395</name>
</gene>
<dbReference type="AlphaFoldDB" id="A0A1J4QD34"/>
<accession>A0A1J4QD34</accession>
<evidence type="ECO:0000256" key="4">
    <source>
        <dbReference type="ARBA" id="ARBA00023136"/>
    </source>
</evidence>
<evidence type="ECO:0008006" key="9">
    <source>
        <dbReference type="Google" id="ProtNLM"/>
    </source>
</evidence>
<evidence type="ECO:0000313" key="8">
    <source>
        <dbReference type="Proteomes" id="UP000243073"/>
    </source>
</evidence>
<evidence type="ECO:0000313" key="7">
    <source>
        <dbReference type="EMBL" id="OIN04739.1"/>
    </source>
</evidence>
<dbReference type="PROSITE" id="PS51257">
    <property type="entry name" value="PROKAR_LIPOPROTEIN"/>
    <property type="match status" value="1"/>
</dbReference>
<evidence type="ECO:0000256" key="3">
    <source>
        <dbReference type="ARBA" id="ARBA00022692"/>
    </source>
</evidence>
<comment type="caution">
    <text evidence="7">The sequence shown here is derived from an EMBL/GenBank/DDBJ whole genome shotgun (WGS) entry which is preliminary data.</text>
</comment>
<name>A0A1J4QD34_9GAMM</name>
<dbReference type="InterPro" id="IPR051906">
    <property type="entry name" value="TolC-like"/>
</dbReference>
<keyword evidence="3" id="KW-0812">Transmembrane</keyword>
<organism evidence="7 8">
    <name type="scientific">Oceanisphaera psychrotolerans</name>
    <dbReference type="NCBI Taxonomy" id="1414654"/>
    <lineage>
        <taxon>Bacteria</taxon>
        <taxon>Pseudomonadati</taxon>
        <taxon>Pseudomonadota</taxon>
        <taxon>Gammaproteobacteria</taxon>
        <taxon>Aeromonadales</taxon>
        <taxon>Aeromonadaceae</taxon>
        <taxon>Oceanisphaera</taxon>
    </lineage>
</organism>